<name>A0A271KAK8_9HYPH</name>
<accession>A0A271KAK8</accession>
<gene>
    <name evidence="2" type="ORF">CIT31_26125</name>
</gene>
<feature type="compositionally biased region" description="Basic residues" evidence="1">
    <location>
        <begin position="55"/>
        <end position="68"/>
    </location>
</feature>
<comment type="caution">
    <text evidence="2">The sequence shown here is derived from an EMBL/GenBank/DDBJ whole genome shotgun (WGS) entry which is preliminary data.</text>
</comment>
<reference evidence="2 3" key="1">
    <citation type="submission" date="2017-08" db="EMBL/GenBank/DDBJ databases">
        <title>Mesorhizobium wenxinae sp. nov., a novel rhizobial species isolated from root nodules of chickpea (Cicer arietinum L.).</title>
        <authorList>
            <person name="Zhang J."/>
        </authorList>
    </citation>
    <scope>NUCLEOTIDE SEQUENCE [LARGE SCALE GENOMIC DNA]</scope>
    <source>
        <strain evidence="3">WYCCWR 10019</strain>
    </source>
</reference>
<evidence type="ECO:0000256" key="1">
    <source>
        <dbReference type="SAM" id="MobiDB-lite"/>
    </source>
</evidence>
<dbReference type="OrthoDB" id="8101056at2"/>
<sequence>MAHVFSRPTRAGIAGRTGQSFHAGAAPHLPAGILSPYSDGERSALIDGVADHQRYRMSTKGRHQPRPP</sequence>
<organism evidence="2 3">
    <name type="scientific">Mesorhizobium wenxiniae</name>
    <dbReference type="NCBI Taxonomy" id="2014805"/>
    <lineage>
        <taxon>Bacteria</taxon>
        <taxon>Pseudomonadati</taxon>
        <taxon>Pseudomonadota</taxon>
        <taxon>Alphaproteobacteria</taxon>
        <taxon>Hyphomicrobiales</taxon>
        <taxon>Phyllobacteriaceae</taxon>
        <taxon>Mesorhizobium</taxon>
    </lineage>
</organism>
<proteinExistence type="predicted"/>
<evidence type="ECO:0000313" key="3">
    <source>
        <dbReference type="Proteomes" id="UP000215931"/>
    </source>
</evidence>
<dbReference type="Proteomes" id="UP000215931">
    <property type="component" value="Unassembled WGS sequence"/>
</dbReference>
<dbReference type="EMBL" id="NPKH01000033">
    <property type="protein sequence ID" value="PAP92771.1"/>
    <property type="molecule type" value="Genomic_DNA"/>
</dbReference>
<dbReference type="AlphaFoldDB" id="A0A271KAK8"/>
<evidence type="ECO:0000313" key="2">
    <source>
        <dbReference type="EMBL" id="PAP92771.1"/>
    </source>
</evidence>
<protein>
    <submittedName>
        <fullName evidence="2">Uncharacterized protein</fullName>
    </submittedName>
</protein>
<feature type="region of interest" description="Disordered" evidence="1">
    <location>
        <begin position="1"/>
        <end position="68"/>
    </location>
</feature>
<keyword evidence="3" id="KW-1185">Reference proteome</keyword>
<feature type="compositionally biased region" description="Basic and acidic residues" evidence="1">
    <location>
        <begin position="39"/>
        <end position="54"/>
    </location>
</feature>